<evidence type="ECO:0000259" key="2">
    <source>
        <dbReference type="Pfam" id="PF12248"/>
    </source>
</evidence>
<evidence type="ECO:0000256" key="1">
    <source>
        <dbReference type="SAM" id="MobiDB-lite"/>
    </source>
</evidence>
<reference evidence="3" key="1">
    <citation type="submission" date="2014-08" db="EMBL/GenBank/DDBJ databases">
        <authorList>
            <person name="Murali S."/>
            <person name="Richards S."/>
            <person name="Bandaranaike D."/>
            <person name="Bellair M."/>
            <person name="Blankenburg K."/>
            <person name="Chao H."/>
            <person name="Dinh H."/>
            <person name="Doddapaneni H."/>
            <person name="Dugan-Rocha S."/>
            <person name="Elkadiri S."/>
            <person name="Gnanaolivu R."/>
            <person name="Hughes D."/>
            <person name="Lee S."/>
            <person name="Li M."/>
            <person name="Ming W."/>
            <person name="Munidasa M."/>
            <person name="Muniz J."/>
            <person name="Nguyen L."/>
            <person name="Osuji N."/>
            <person name="Pu L.-L."/>
            <person name="Puazo M."/>
            <person name="Skinner E."/>
            <person name="Qu C."/>
            <person name="Quiroz J."/>
            <person name="Raj R."/>
            <person name="Weissenberger G."/>
            <person name="Xin Y."/>
            <person name="Zou X."/>
            <person name="Han Y."/>
            <person name="Worley K."/>
            <person name="Muzny D."/>
            <person name="Gibbs R."/>
        </authorList>
    </citation>
    <scope>NUCLEOTIDE SEQUENCE</scope>
    <source>
        <strain evidence="3">HAZT.00-mixed</strain>
        <tissue evidence="3">Whole organism</tissue>
    </source>
</reference>
<accession>A0A6A0H6P7</accession>
<dbReference type="OrthoDB" id="2142040at2759"/>
<protein>
    <recommendedName>
        <fullName evidence="2">Farnesoic acid O-methyl transferase domain-containing protein</fullName>
    </recommendedName>
</protein>
<comment type="caution">
    <text evidence="3">The sequence shown here is derived from an EMBL/GenBank/DDBJ whole genome shotgun (WGS) entry which is preliminary data.</text>
</comment>
<dbReference type="AlphaFoldDB" id="A0A6A0H6P7"/>
<dbReference type="Proteomes" id="UP000711488">
    <property type="component" value="Unassembled WGS sequence"/>
</dbReference>
<name>A0A6A0H6P7_HYAAZ</name>
<reference evidence="3" key="2">
    <citation type="journal article" date="2018" name="Environ. Sci. Technol.">
        <title>The Toxicogenome of Hyalella azteca: A Model for Sediment Ecotoxicology and Evolutionary Toxicology.</title>
        <authorList>
            <person name="Poynton H.C."/>
            <person name="Hasenbein S."/>
            <person name="Benoit J.B."/>
            <person name="Sepulveda M.S."/>
            <person name="Poelchau M.F."/>
            <person name="Hughes D.S.T."/>
            <person name="Murali S.C."/>
            <person name="Chen S."/>
            <person name="Glastad K.M."/>
            <person name="Goodisman M.A.D."/>
            <person name="Werren J.H."/>
            <person name="Vineis J.H."/>
            <person name="Bowen J.L."/>
            <person name="Friedrich M."/>
            <person name="Jones J."/>
            <person name="Robertson H.M."/>
            <person name="Feyereisen R."/>
            <person name="Mechler-Hickson A."/>
            <person name="Mathers N."/>
            <person name="Lee C.E."/>
            <person name="Colbourne J.K."/>
            <person name="Biales A."/>
            <person name="Johnston J.S."/>
            <person name="Wellborn G.A."/>
            <person name="Rosendale A.J."/>
            <person name="Cridge A.G."/>
            <person name="Munoz-Torres M.C."/>
            <person name="Bain P.A."/>
            <person name="Manny A.R."/>
            <person name="Major K.M."/>
            <person name="Lambert F.N."/>
            <person name="Vulpe C.D."/>
            <person name="Tuck P."/>
            <person name="Blalock B.J."/>
            <person name="Lin Y.Y."/>
            <person name="Smith M.E."/>
            <person name="Ochoa-Acuna H."/>
            <person name="Chen M.M."/>
            <person name="Childers C.P."/>
            <person name="Qu J."/>
            <person name="Dugan S."/>
            <person name="Lee S.L."/>
            <person name="Chao H."/>
            <person name="Dinh H."/>
            <person name="Han Y."/>
            <person name="Doddapaneni H."/>
            <person name="Worley K.C."/>
            <person name="Muzny D.M."/>
            <person name="Gibbs R.A."/>
            <person name="Richards S."/>
        </authorList>
    </citation>
    <scope>NUCLEOTIDE SEQUENCE</scope>
    <source>
        <strain evidence="3">HAZT.00-mixed</strain>
        <tissue evidence="3">Whole organism</tissue>
    </source>
</reference>
<evidence type="ECO:0000313" key="3">
    <source>
        <dbReference type="EMBL" id="KAA0200296.1"/>
    </source>
</evidence>
<feature type="domain" description="Farnesoic acid O-methyl transferase" evidence="2">
    <location>
        <begin position="6"/>
        <end position="55"/>
    </location>
</feature>
<reference evidence="3" key="3">
    <citation type="submission" date="2019-06" db="EMBL/GenBank/DDBJ databases">
        <authorList>
            <person name="Poynton C."/>
            <person name="Hasenbein S."/>
            <person name="Benoit J.B."/>
            <person name="Sepulveda M.S."/>
            <person name="Poelchau M.F."/>
            <person name="Murali S.C."/>
            <person name="Chen S."/>
            <person name="Glastad K.M."/>
            <person name="Werren J.H."/>
            <person name="Vineis J.H."/>
            <person name="Bowen J.L."/>
            <person name="Friedrich M."/>
            <person name="Jones J."/>
            <person name="Robertson H.M."/>
            <person name="Feyereisen R."/>
            <person name="Mechler-Hickson A."/>
            <person name="Mathers N."/>
            <person name="Lee C.E."/>
            <person name="Colbourne J.K."/>
            <person name="Biales A."/>
            <person name="Johnston J.S."/>
            <person name="Wellborn G.A."/>
            <person name="Rosendale A.J."/>
            <person name="Cridge A.G."/>
            <person name="Munoz-Torres M.C."/>
            <person name="Bain P.A."/>
            <person name="Manny A.R."/>
            <person name="Major K.M."/>
            <person name="Lambert F.N."/>
            <person name="Vulpe C.D."/>
            <person name="Tuck P."/>
            <person name="Blalock B.J."/>
            <person name="Lin Y.-Y."/>
            <person name="Smith M.E."/>
            <person name="Ochoa-Acuna H."/>
            <person name="Chen M.-J.M."/>
            <person name="Childers C.P."/>
            <person name="Qu J."/>
            <person name="Dugan S."/>
            <person name="Lee S.L."/>
            <person name="Chao H."/>
            <person name="Dinh H."/>
            <person name="Han Y."/>
            <person name="Doddapaneni H."/>
            <person name="Worley K.C."/>
            <person name="Muzny D.M."/>
            <person name="Gibbs R.A."/>
            <person name="Richards S."/>
        </authorList>
    </citation>
    <scope>NUCLEOTIDE SEQUENCE</scope>
    <source>
        <strain evidence="3">HAZT.00-mixed</strain>
        <tissue evidence="3">Whole organism</tissue>
    </source>
</reference>
<dbReference type="EMBL" id="JQDR03006408">
    <property type="protein sequence ID" value="KAA0200296.1"/>
    <property type="molecule type" value="Genomic_DNA"/>
</dbReference>
<sequence>MEYETTVVKVETPDECCGEKTYWVNLRGGHVRVGRAGESEPFMEWQDPEPFKQKHHQQHYSKNGSKAGCSTRLSG</sequence>
<dbReference type="Pfam" id="PF12248">
    <property type="entry name" value="Methyltransf_FA"/>
    <property type="match status" value="1"/>
</dbReference>
<gene>
    <name evidence="3" type="ORF">HAZT_HAZT007290</name>
</gene>
<proteinExistence type="predicted"/>
<feature type="region of interest" description="Disordered" evidence="1">
    <location>
        <begin position="50"/>
        <end position="75"/>
    </location>
</feature>
<organism evidence="3">
    <name type="scientific">Hyalella azteca</name>
    <name type="common">Amphipod</name>
    <dbReference type="NCBI Taxonomy" id="294128"/>
    <lineage>
        <taxon>Eukaryota</taxon>
        <taxon>Metazoa</taxon>
        <taxon>Ecdysozoa</taxon>
        <taxon>Arthropoda</taxon>
        <taxon>Crustacea</taxon>
        <taxon>Multicrustacea</taxon>
        <taxon>Malacostraca</taxon>
        <taxon>Eumalacostraca</taxon>
        <taxon>Peracarida</taxon>
        <taxon>Amphipoda</taxon>
        <taxon>Senticaudata</taxon>
        <taxon>Talitrida</taxon>
        <taxon>Talitroidea</taxon>
        <taxon>Hyalellidae</taxon>
        <taxon>Hyalella</taxon>
    </lineage>
</organism>
<dbReference type="InterPro" id="IPR022041">
    <property type="entry name" value="Methyltransf_FA"/>
</dbReference>